<dbReference type="PROSITE" id="PS50977">
    <property type="entry name" value="HTH_TETR_2"/>
    <property type="match status" value="1"/>
</dbReference>
<dbReference type="PANTHER" id="PTHR43479:SF7">
    <property type="entry name" value="TETR-FAMILY TRANSCRIPTIONAL REGULATOR"/>
    <property type="match status" value="1"/>
</dbReference>
<dbReference type="Gene3D" id="1.10.357.10">
    <property type="entry name" value="Tetracycline Repressor, domain 2"/>
    <property type="match status" value="1"/>
</dbReference>
<dbReference type="GO" id="GO:0003677">
    <property type="term" value="F:DNA binding"/>
    <property type="evidence" value="ECO:0007669"/>
    <property type="project" value="UniProtKB-UniRule"/>
</dbReference>
<evidence type="ECO:0000256" key="2">
    <source>
        <dbReference type="PROSITE-ProRule" id="PRU00335"/>
    </source>
</evidence>
<dbReference type="InterPro" id="IPR001647">
    <property type="entry name" value="HTH_TetR"/>
</dbReference>
<dbReference type="PANTHER" id="PTHR43479">
    <property type="entry name" value="ACREF/ENVCD OPERON REPRESSOR-RELATED"/>
    <property type="match status" value="1"/>
</dbReference>
<feature type="domain" description="HTH tetR-type" evidence="3">
    <location>
        <begin position="9"/>
        <end position="69"/>
    </location>
</feature>
<proteinExistence type="predicted"/>
<dbReference type="RefSeq" id="WP_338115800.1">
    <property type="nucleotide sequence ID" value="NZ_WJXB01000004.1"/>
</dbReference>
<reference evidence="4 5" key="1">
    <citation type="submission" date="2019-11" db="EMBL/GenBank/DDBJ databases">
        <title>Paenibacillus monticola sp. nov., a novel PGPR strain isolated from mountain sample in China.</title>
        <authorList>
            <person name="Zhao Q."/>
            <person name="Li H.-P."/>
            <person name="Zhang J.-L."/>
        </authorList>
    </citation>
    <scope>NUCLEOTIDE SEQUENCE [LARGE SCALE GENOMIC DNA]</scope>
    <source>
        <strain evidence="4 5">LC-T2</strain>
    </source>
</reference>
<evidence type="ECO:0000313" key="4">
    <source>
        <dbReference type="EMBL" id="MRN53961.1"/>
    </source>
</evidence>
<dbReference type="InterPro" id="IPR050624">
    <property type="entry name" value="HTH-type_Tx_Regulator"/>
</dbReference>
<evidence type="ECO:0000313" key="5">
    <source>
        <dbReference type="Proteomes" id="UP000463051"/>
    </source>
</evidence>
<dbReference type="Proteomes" id="UP000463051">
    <property type="component" value="Unassembled WGS sequence"/>
</dbReference>
<dbReference type="Pfam" id="PF00440">
    <property type="entry name" value="TetR_N"/>
    <property type="match status" value="1"/>
</dbReference>
<feature type="DNA-binding region" description="H-T-H motif" evidence="2">
    <location>
        <begin position="32"/>
        <end position="51"/>
    </location>
</feature>
<name>A0A7X2L341_9BACL</name>
<keyword evidence="5" id="KW-1185">Reference proteome</keyword>
<keyword evidence="1 2" id="KW-0238">DNA-binding</keyword>
<dbReference type="InterPro" id="IPR039532">
    <property type="entry name" value="TetR_C_Firmicutes"/>
</dbReference>
<gene>
    <name evidence="4" type="ORF">GJB61_13320</name>
</gene>
<accession>A0A7X2L341</accession>
<dbReference type="SUPFAM" id="SSF46689">
    <property type="entry name" value="Homeodomain-like"/>
    <property type="match status" value="1"/>
</dbReference>
<dbReference type="EMBL" id="WJXB01000004">
    <property type="protein sequence ID" value="MRN53961.1"/>
    <property type="molecule type" value="Genomic_DNA"/>
</dbReference>
<dbReference type="Pfam" id="PF14278">
    <property type="entry name" value="TetR_C_8"/>
    <property type="match status" value="1"/>
</dbReference>
<dbReference type="InterPro" id="IPR009057">
    <property type="entry name" value="Homeodomain-like_sf"/>
</dbReference>
<organism evidence="4 5">
    <name type="scientific">Paenibacillus monticola</name>
    <dbReference type="NCBI Taxonomy" id="2666075"/>
    <lineage>
        <taxon>Bacteria</taxon>
        <taxon>Bacillati</taxon>
        <taxon>Bacillota</taxon>
        <taxon>Bacilli</taxon>
        <taxon>Bacillales</taxon>
        <taxon>Paenibacillaceae</taxon>
        <taxon>Paenibacillus</taxon>
    </lineage>
</organism>
<dbReference type="AlphaFoldDB" id="A0A7X2L341"/>
<comment type="caution">
    <text evidence="4">The sequence shown here is derived from an EMBL/GenBank/DDBJ whole genome shotgun (WGS) entry which is preliminary data.</text>
</comment>
<evidence type="ECO:0000259" key="3">
    <source>
        <dbReference type="PROSITE" id="PS50977"/>
    </source>
</evidence>
<protein>
    <submittedName>
        <fullName evidence="4">TetR family transcriptional regulator</fullName>
    </submittedName>
</protein>
<sequence length="201" mass="23143">MLKMDRRIRKSQEAIKMAVIELMIEKKFDQITIQDISDRADVSRRTIYLHYTDKFDLLDKLIEEHIDDIRELCNSTDDDADYKDMGLVWFEYFESHSLFFSALLASKGSPFFRNRFLAFFLQELGDNVPEGSNQGLTDGEYVDIQFLGAAIVGVVEWWFKNGMPLPPSFMAQRLGALLEKNLEASGYTEHQIAPPSNADRS</sequence>
<evidence type="ECO:0000256" key="1">
    <source>
        <dbReference type="ARBA" id="ARBA00023125"/>
    </source>
</evidence>